<dbReference type="InterPro" id="IPR036388">
    <property type="entry name" value="WH-like_DNA-bd_sf"/>
</dbReference>
<dbReference type="Pfam" id="PF13601">
    <property type="entry name" value="HTH_34"/>
    <property type="match status" value="1"/>
</dbReference>
<keyword evidence="3" id="KW-1185">Reference proteome</keyword>
<dbReference type="RefSeq" id="WP_165132445.1">
    <property type="nucleotide sequence ID" value="NZ_CP049253.1"/>
</dbReference>
<dbReference type="InterPro" id="IPR027395">
    <property type="entry name" value="WH_DNA-bd_dom"/>
</dbReference>
<feature type="domain" description="Winged helix DNA-binding" evidence="1">
    <location>
        <begin position="17"/>
        <end position="100"/>
    </location>
</feature>
<protein>
    <submittedName>
        <fullName evidence="2">DNA-binding MarR family transcriptional regulator</fullName>
    </submittedName>
</protein>
<evidence type="ECO:0000259" key="1">
    <source>
        <dbReference type="Pfam" id="PF13601"/>
    </source>
</evidence>
<evidence type="ECO:0000313" key="3">
    <source>
        <dbReference type="Proteomes" id="UP001519362"/>
    </source>
</evidence>
<dbReference type="Proteomes" id="UP001519362">
    <property type="component" value="Unassembled WGS sequence"/>
</dbReference>
<evidence type="ECO:0000313" key="2">
    <source>
        <dbReference type="EMBL" id="MBP2435585.1"/>
    </source>
</evidence>
<reference evidence="2 3" key="1">
    <citation type="submission" date="2021-03" db="EMBL/GenBank/DDBJ databases">
        <title>Sequencing the genomes of 1000 actinobacteria strains.</title>
        <authorList>
            <person name="Klenk H.-P."/>
        </authorList>
    </citation>
    <scope>NUCLEOTIDE SEQUENCE [LARGE SCALE GENOMIC DNA]</scope>
    <source>
        <strain evidence="2 3">DSM 24221</strain>
    </source>
</reference>
<dbReference type="EMBL" id="JAGIOL010000001">
    <property type="protein sequence ID" value="MBP2435585.1"/>
    <property type="molecule type" value="Genomic_DNA"/>
</dbReference>
<name>A0ABS4ZF25_9MICO</name>
<keyword evidence="2" id="KW-0238">DNA-binding</keyword>
<dbReference type="SUPFAM" id="SSF46785">
    <property type="entry name" value="Winged helix' DNA-binding domain"/>
    <property type="match status" value="1"/>
</dbReference>
<organism evidence="2 3">
    <name type="scientific">Microbacterium amylolyticum</name>
    <dbReference type="NCBI Taxonomy" id="936337"/>
    <lineage>
        <taxon>Bacteria</taxon>
        <taxon>Bacillati</taxon>
        <taxon>Actinomycetota</taxon>
        <taxon>Actinomycetes</taxon>
        <taxon>Micrococcales</taxon>
        <taxon>Microbacteriaceae</taxon>
        <taxon>Microbacterium</taxon>
    </lineage>
</organism>
<comment type="caution">
    <text evidence="2">The sequence shown here is derived from an EMBL/GenBank/DDBJ whole genome shotgun (WGS) entry which is preliminary data.</text>
</comment>
<dbReference type="PANTHER" id="PTHR37318">
    <property type="entry name" value="BSL7504 PROTEIN"/>
    <property type="match status" value="1"/>
</dbReference>
<dbReference type="GO" id="GO:0003677">
    <property type="term" value="F:DNA binding"/>
    <property type="evidence" value="ECO:0007669"/>
    <property type="project" value="UniProtKB-KW"/>
</dbReference>
<dbReference type="Gene3D" id="1.10.10.10">
    <property type="entry name" value="Winged helix-like DNA-binding domain superfamily/Winged helix DNA-binding domain"/>
    <property type="match status" value="1"/>
</dbReference>
<sequence>MSAPVIAAFNEIIHSPVRLRICGLLRRVAELEFAVVRDTLQLSDANLSKNLKTLATAGLITVRKESSDARADSRRLTWVSLTPRGRTALEAHLAALAQIVDEGR</sequence>
<dbReference type="PANTHER" id="PTHR37318:SF1">
    <property type="entry name" value="BSL7504 PROTEIN"/>
    <property type="match status" value="1"/>
</dbReference>
<accession>A0ABS4ZF25</accession>
<proteinExistence type="predicted"/>
<dbReference type="InterPro" id="IPR036390">
    <property type="entry name" value="WH_DNA-bd_sf"/>
</dbReference>
<gene>
    <name evidence="2" type="ORF">JOF34_000171</name>
</gene>